<feature type="domain" description="DUF7674" evidence="1">
    <location>
        <begin position="14"/>
        <end position="114"/>
    </location>
</feature>
<dbReference type="RefSeq" id="WP_188753087.1">
    <property type="nucleotide sequence ID" value="NZ_BMIK01000018.1"/>
</dbReference>
<sequence length="124" mass="14615">METINKKEFSFIVASELPDIRDEISHIRSKENVAGVMQAVVNYMRDMVRDKQLDKVLRCMNLVGWMYGRGDGAIRETIANVFVRSFNGLRNQCTNWDWERIREHMPANLYSVFTVQNRVLNERM</sequence>
<gene>
    <name evidence="2" type="ORF">GCM10011386_38390</name>
</gene>
<dbReference type="EMBL" id="BMIK01000018">
    <property type="protein sequence ID" value="GGC42469.1"/>
    <property type="molecule type" value="Genomic_DNA"/>
</dbReference>
<name>A0ABQ1ML80_9SPHI</name>
<protein>
    <recommendedName>
        <fullName evidence="1">DUF7674 domain-containing protein</fullName>
    </recommendedName>
</protein>
<organism evidence="2 3">
    <name type="scientific">Parapedobacter defluvii</name>
    <dbReference type="NCBI Taxonomy" id="2045106"/>
    <lineage>
        <taxon>Bacteria</taxon>
        <taxon>Pseudomonadati</taxon>
        <taxon>Bacteroidota</taxon>
        <taxon>Sphingobacteriia</taxon>
        <taxon>Sphingobacteriales</taxon>
        <taxon>Sphingobacteriaceae</taxon>
        <taxon>Parapedobacter</taxon>
    </lineage>
</organism>
<evidence type="ECO:0000313" key="2">
    <source>
        <dbReference type="EMBL" id="GGC42469.1"/>
    </source>
</evidence>
<dbReference type="InterPro" id="IPR056091">
    <property type="entry name" value="DUF7674"/>
</dbReference>
<comment type="caution">
    <text evidence="2">The sequence shown here is derived from an EMBL/GenBank/DDBJ whole genome shotgun (WGS) entry which is preliminary data.</text>
</comment>
<evidence type="ECO:0000313" key="3">
    <source>
        <dbReference type="Proteomes" id="UP000597338"/>
    </source>
</evidence>
<proteinExistence type="predicted"/>
<evidence type="ECO:0000259" key="1">
    <source>
        <dbReference type="Pfam" id="PF24722"/>
    </source>
</evidence>
<accession>A0ABQ1ML80</accession>
<dbReference type="Proteomes" id="UP000597338">
    <property type="component" value="Unassembled WGS sequence"/>
</dbReference>
<reference evidence="3" key="1">
    <citation type="journal article" date="2019" name="Int. J. Syst. Evol. Microbiol.">
        <title>The Global Catalogue of Microorganisms (GCM) 10K type strain sequencing project: providing services to taxonomists for standard genome sequencing and annotation.</title>
        <authorList>
            <consortium name="The Broad Institute Genomics Platform"/>
            <consortium name="The Broad Institute Genome Sequencing Center for Infectious Disease"/>
            <person name="Wu L."/>
            <person name="Ma J."/>
        </authorList>
    </citation>
    <scope>NUCLEOTIDE SEQUENCE [LARGE SCALE GENOMIC DNA]</scope>
    <source>
        <strain evidence="3">CGMCC 1.15342</strain>
    </source>
</reference>
<dbReference type="Pfam" id="PF24722">
    <property type="entry name" value="DUF7674"/>
    <property type="match status" value="1"/>
</dbReference>
<keyword evidence="3" id="KW-1185">Reference proteome</keyword>